<feature type="repeat" description="TPR" evidence="3">
    <location>
        <begin position="306"/>
        <end position="339"/>
    </location>
</feature>
<evidence type="ECO:0000256" key="1">
    <source>
        <dbReference type="ARBA" id="ARBA00022737"/>
    </source>
</evidence>
<dbReference type="InterPro" id="IPR011990">
    <property type="entry name" value="TPR-like_helical_dom_sf"/>
</dbReference>
<dbReference type="OrthoDB" id="10038545at2759"/>
<dbReference type="Gene3D" id="1.25.40.10">
    <property type="entry name" value="Tetratricopeptide repeat domain"/>
    <property type="match status" value="3"/>
</dbReference>
<evidence type="ECO:0000313" key="4">
    <source>
        <dbReference type="EMBL" id="KAJ7371769.1"/>
    </source>
</evidence>
<dbReference type="EMBL" id="MU826842">
    <property type="protein sequence ID" value="KAJ7371769.1"/>
    <property type="molecule type" value="Genomic_DNA"/>
</dbReference>
<dbReference type="GO" id="GO:0051879">
    <property type="term" value="F:Hsp90 protein binding"/>
    <property type="evidence" value="ECO:0007669"/>
    <property type="project" value="TreeGrafter"/>
</dbReference>
<sequence length="470" mass="52685">MDALDYGREGILAQQAGALDQAAVLFTHGIQVTPPGRPNLASKLLKDRADCYWELQRKEEACQDMKRALELFPGIKDEPDKWLRRGYQAKDGDNFSIATQCFTYSLLYCPVKNVALLSTLYASRAETNYRTKRIVEARKDIAKCRKVDLALVKQEGRRFKEKGIQLYQMHSYNKAIVSLGLAREFLPRSMNESHAQVQSYLASCYFSLQQYPEALEAGKEAYKIRPGRSQGEARRWKERGKQLFKENKLDLLVSCYSLAINYAPPSDRELLAQLLCNRSLVHIRNKTFKVALLDAERCVKISPSWSKAHYRLGSSLAGMKRYEDAMDSFATALEHAETDEEKYDTLSQIITIGSELEDGTVNIGEELCFSTIIQRAVDDAISKQSWERLRVLFLGGGGPFDAFPGDGGLASGCDASQVPLDLLIASNVAEKSGLVSVLMEFGARVGGLPSCEKPPLLVPWRQRNFQLLLS</sequence>
<dbReference type="Pfam" id="PF13181">
    <property type="entry name" value="TPR_8"/>
    <property type="match status" value="2"/>
</dbReference>
<keyword evidence="2 3" id="KW-0802">TPR repeat</keyword>
<organism evidence="4 5">
    <name type="scientific">Desmophyllum pertusum</name>
    <dbReference type="NCBI Taxonomy" id="174260"/>
    <lineage>
        <taxon>Eukaryota</taxon>
        <taxon>Metazoa</taxon>
        <taxon>Cnidaria</taxon>
        <taxon>Anthozoa</taxon>
        <taxon>Hexacorallia</taxon>
        <taxon>Scleractinia</taxon>
        <taxon>Caryophylliina</taxon>
        <taxon>Caryophylliidae</taxon>
        <taxon>Desmophyllum</taxon>
    </lineage>
</organism>
<dbReference type="Proteomes" id="UP001163046">
    <property type="component" value="Unassembled WGS sequence"/>
</dbReference>
<comment type="caution">
    <text evidence="4">The sequence shown here is derived from an EMBL/GenBank/DDBJ whole genome shotgun (WGS) entry which is preliminary data.</text>
</comment>
<evidence type="ECO:0000313" key="5">
    <source>
        <dbReference type="Proteomes" id="UP001163046"/>
    </source>
</evidence>
<reference evidence="4" key="1">
    <citation type="submission" date="2023-01" db="EMBL/GenBank/DDBJ databases">
        <title>Genome assembly of the deep-sea coral Lophelia pertusa.</title>
        <authorList>
            <person name="Herrera S."/>
            <person name="Cordes E."/>
        </authorList>
    </citation>
    <scope>NUCLEOTIDE SEQUENCE</scope>
    <source>
        <strain evidence="4">USNM1676648</strain>
        <tissue evidence="4">Polyp</tissue>
    </source>
</reference>
<protein>
    <submittedName>
        <fullName evidence="4">Uncharacterized protein</fullName>
    </submittedName>
</protein>
<keyword evidence="5" id="KW-1185">Reference proteome</keyword>
<feature type="repeat" description="TPR" evidence="3">
    <location>
        <begin position="195"/>
        <end position="228"/>
    </location>
</feature>
<gene>
    <name evidence="4" type="ORF">OS493_023107</name>
</gene>
<dbReference type="PROSITE" id="PS50005">
    <property type="entry name" value="TPR"/>
    <property type="match status" value="2"/>
</dbReference>
<dbReference type="InterPro" id="IPR019734">
    <property type="entry name" value="TPR_rpt"/>
</dbReference>
<dbReference type="PANTHER" id="PTHR22904">
    <property type="entry name" value="TPR REPEAT CONTAINING PROTEIN"/>
    <property type="match status" value="1"/>
</dbReference>
<proteinExistence type="predicted"/>
<keyword evidence="1" id="KW-0677">Repeat</keyword>
<accession>A0A9W9Z1Z7</accession>
<evidence type="ECO:0000256" key="3">
    <source>
        <dbReference type="PROSITE-ProRule" id="PRU00339"/>
    </source>
</evidence>
<name>A0A9W9Z1Z7_9CNID</name>
<dbReference type="Pfam" id="PF13432">
    <property type="entry name" value="TPR_16"/>
    <property type="match status" value="1"/>
</dbReference>
<dbReference type="SMART" id="SM00028">
    <property type="entry name" value="TPR"/>
    <property type="match status" value="6"/>
</dbReference>
<evidence type="ECO:0000256" key="2">
    <source>
        <dbReference type="ARBA" id="ARBA00022803"/>
    </source>
</evidence>
<dbReference type="PANTHER" id="PTHR22904:SF523">
    <property type="entry name" value="STRESS-INDUCED-PHOSPHOPROTEIN 1"/>
    <property type="match status" value="1"/>
</dbReference>
<dbReference type="SUPFAM" id="SSF48452">
    <property type="entry name" value="TPR-like"/>
    <property type="match status" value="2"/>
</dbReference>
<dbReference type="AlphaFoldDB" id="A0A9W9Z1Z7"/>